<dbReference type="PROSITE" id="PS50112">
    <property type="entry name" value="PAS"/>
    <property type="match status" value="1"/>
</dbReference>
<keyword evidence="10" id="KW-1185">Reference proteome</keyword>
<dbReference type="GO" id="GO:0000155">
    <property type="term" value="F:phosphorelay sensor kinase activity"/>
    <property type="evidence" value="ECO:0007669"/>
    <property type="project" value="InterPro"/>
</dbReference>
<feature type="modified residue" description="4-aspartylphosphate" evidence="4">
    <location>
        <position position="51"/>
    </location>
</feature>
<dbReference type="SUPFAM" id="SSF52172">
    <property type="entry name" value="CheY-like"/>
    <property type="match status" value="2"/>
</dbReference>
<dbReference type="SUPFAM" id="SSF55785">
    <property type="entry name" value="PYP-like sensor domain (PAS domain)"/>
    <property type="match status" value="1"/>
</dbReference>
<feature type="domain" description="Histidine kinase" evidence="6">
    <location>
        <begin position="353"/>
        <end position="576"/>
    </location>
</feature>
<dbReference type="Gene3D" id="3.30.565.10">
    <property type="entry name" value="Histidine kinase-like ATPase, C-terminal domain"/>
    <property type="match status" value="1"/>
</dbReference>
<evidence type="ECO:0000259" key="8">
    <source>
        <dbReference type="PROSITE" id="PS50112"/>
    </source>
</evidence>
<evidence type="ECO:0000313" key="10">
    <source>
        <dbReference type="Proteomes" id="UP000811899"/>
    </source>
</evidence>
<dbReference type="PANTHER" id="PTHR43547">
    <property type="entry name" value="TWO-COMPONENT HISTIDINE KINASE"/>
    <property type="match status" value="1"/>
</dbReference>
<feature type="coiled-coil region" evidence="5">
    <location>
        <begin position="150"/>
        <end position="208"/>
    </location>
</feature>
<dbReference type="PROSITE" id="PS50110">
    <property type="entry name" value="RESPONSE_REGULATORY"/>
    <property type="match status" value="2"/>
</dbReference>
<dbReference type="InterPro" id="IPR035965">
    <property type="entry name" value="PAS-like_dom_sf"/>
</dbReference>
<evidence type="ECO:0000256" key="4">
    <source>
        <dbReference type="PROSITE-ProRule" id="PRU00169"/>
    </source>
</evidence>
<dbReference type="CDD" id="cd00156">
    <property type="entry name" value="REC"/>
    <property type="match status" value="2"/>
</dbReference>
<gene>
    <name evidence="9" type="ORF">KI809_16540</name>
</gene>
<feature type="modified residue" description="4-aspartylphosphate" evidence="4">
    <location>
        <position position="648"/>
    </location>
</feature>
<dbReference type="Pfam" id="PF02518">
    <property type="entry name" value="HATPase_c"/>
    <property type="match status" value="1"/>
</dbReference>
<evidence type="ECO:0000313" key="9">
    <source>
        <dbReference type="EMBL" id="MBT0665920.1"/>
    </source>
</evidence>
<dbReference type="SUPFAM" id="SSF47384">
    <property type="entry name" value="Homodimeric domain of signal transducing histidine kinase"/>
    <property type="match status" value="1"/>
</dbReference>
<dbReference type="Gene3D" id="3.40.50.2300">
    <property type="match status" value="2"/>
</dbReference>
<dbReference type="AlphaFoldDB" id="A0AAW4LBG2"/>
<dbReference type="SUPFAM" id="SSF55874">
    <property type="entry name" value="ATPase domain of HSP90 chaperone/DNA topoisomerase II/histidine kinase"/>
    <property type="match status" value="1"/>
</dbReference>
<name>A0AAW4LBG2_9BACT</name>
<dbReference type="Pfam" id="PF13188">
    <property type="entry name" value="PAS_8"/>
    <property type="match status" value="1"/>
</dbReference>
<dbReference type="Pfam" id="PF00072">
    <property type="entry name" value="Response_reg"/>
    <property type="match status" value="2"/>
</dbReference>
<evidence type="ECO:0000256" key="5">
    <source>
        <dbReference type="SAM" id="Coils"/>
    </source>
</evidence>
<keyword evidence="3 4" id="KW-0597">Phosphoprotein</keyword>
<comment type="caution">
    <text evidence="9">The sequence shown here is derived from an EMBL/GenBank/DDBJ whole genome shotgun (WGS) entry which is preliminary data.</text>
</comment>
<proteinExistence type="predicted"/>
<evidence type="ECO:0000256" key="1">
    <source>
        <dbReference type="ARBA" id="ARBA00000085"/>
    </source>
</evidence>
<dbReference type="EMBL" id="JAHCVJ010000007">
    <property type="protein sequence ID" value="MBT0665920.1"/>
    <property type="molecule type" value="Genomic_DNA"/>
</dbReference>
<sequence>MNVLIVEDNVNARKLLRITFEHYNCTVFEAQDGEEGLDLASRHHPDIIISDALMPRMDGFQLLRALKADPELKPIPFIFYSSTYTGEMEAELALSLGAEAFVSKPTEPEALWQKTCAIIKEWEKRQHVPTPSAINENDEQYLREYSRIVATKLEEKVLELEDALLQRRQAEDELRSLNEELTREIAERKLVENTLKEQEEELATIFENAPFVMLLLDEDRKVRRVNAQACLLTGLAVSEMIDHRSGEALRCIHALETSDGCGFSLNCRKCVIRTTVLDTFDTGQSHHQVETSLPLVIDNKEQSKTFLFSTIRVSVAQQAMVLLSLQDVSEYKKLELQLLHAQKMESIGTLAGGIAHDFNNILTAIIGYGDMTLMNMNPEDPQHRNLVFMLEAARRAAALAKDLLLFSRKQISVKKVVDLNEIVRSVEKFLQRIIGEDIDCIMSLESVALPVFADAHQLEQVLMNLATNARDAMPDGGSLSIATERISLDDAFIATHAYGSSGSYALLTVTDTGMGMDDETCRQIFDPFFTTKEIGKGTGLGMSVVYGIIKQHEGHIALNSEPGAGTTFKIYLPLNVTKLTEQEAEVSPEKPVTGSEVILLAEDDEIVRTMAQSLLSGFGYEVIVAVDGEDAVQKFRENQERIQLLLFDMIMPKKSGKEAYGEIRELKPQIKVIFTSGYATDPAHQKVQVGETGMMIPKPYLPTNLLTMVRSVLDKG</sequence>
<dbReference type="InterPro" id="IPR001789">
    <property type="entry name" value="Sig_transdc_resp-reg_receiver"/>
</dbReference>
<dbReference type="SMART" id="SM00448">
    <property type="entry name" value="REC"/>
    <property type="match status" value="2"/>
</dbReference>
<dbReference type="CDD" id="cd00082">
    <property type="entry name" value="HisKA"/>
    <property type="match status" value="1"/>
</dbReference>
<evidence type="ECO:0000256" key="3">
    <source>
        <dbReference type="ARBA" id="ARBA00022553"/>
    </source>
</evidence>
<dbReference type="Pfam" id="PF00512">
    <property type="entry name" value="HisKA"/>
    <property type="match status" value="1"/>
</dbReference>
<dbReference type="PANTHER" id="PTHR43547:SF2">
    <property type="entry name" value="HYBRID SIGNAL TRANSDUCTION HISTIDINE KINASE C"/>
    <property type="match status" value="1"/>
</dbReference>
<evidence type="ECO:0000259" key="6">
    <source>
        <dbReference type="PROSITE" id="PS50109"/>
    </source>
</evidence>
<keyword evidence="5" id="KW-0175">Coiled coil</keyword>
<accession>A0AAW4LBG2</accession>
<comment type="catalytic activity">
    <reaction evidence="1">
        <text>ATP + protein L-histidine = ADP + protein N-phospho-L-histidine.</text>
        <dbReference type="EC" id="2.7.13.3"/>
    </reaction>
</comment>
<reference evidence="9 10" key="1">
    <citation type="submission" date="2021-05" db="EMBL/GenBank/DDBJ databases">
        <title>The draft genome of Geobacter pelophilus DSM 12255.</title>
        <authorList>
            <person name="Xu Z."/>
            <person name="Masuda Y."/>
            <person name="Itoh H."/>
            <person name="Senoo K."/>
        </authorList>
    </citation>
    <scope>NUCLEOTIDE SEQUENCE [LARGE SCALE GENOMIC DNA]</scope>
    <source>
        <strain evidence="9 10">DSM 12255</strain>
    </source>
</reference>
<feature type="domain" description="Response regulatory" evidence="7">
    <location>
        <begin position="2"/>
        <end position="119"/>
    </location>
</feature>
<dbReference type="Gene3D" id="1.10.287.130">
    <property type="match status" value="1"/>
</dbReference>
<dbReference type="SMART" id="SM00387">
    <property type="entry name" value="HATPase_c"/>
    <property type="match status" value="1"/>
</dbReference>
<dbReference type="SMART" id="SM00388">
    <property type="entry name" value="HisKA"/>
    <property type="match status" value="1"/>
</dbReference>
<dbReference type="PROSITE" id="PS50109">
    <property type="entry name" value="HIS_KIN"/>
    <property type="match status" value="1"/>
</dbReference>
<dbReference type="InterPro" id="IPR003594">
    <property type="entry name" value="HATPase_dom"/>
</dbReference>
<dbReference type="InterPro" id="IPR000014">
    <property type="entry name" value="PAS"/>
</dbReference>
<dbReference type="RefSeq" id="WP_214172684.1">
    <property type="nucleotide sequence ID" value="NZ_JAHCVJ010000007.1"/>
</dbReference>
<dbReference type="SMART" id="SM00091">
    <property type="entry name" value="PAS"/>
    <property type="match status" value="1"/>
</dbReference>
<dbReference type="EC" id="2.7.13.3" evidence="2"/>
<organism evidence="9 10">
    <name type="scientific">Geoanaerobacter pelophilus</name>
    <dbReference type="NCBI Taxonomy" id="60036"/>
    <lineage>
        <taxon>Bacteria</taxon>
        <taxon>Pseudomonadati</taxon>
        <taxon>Thermodesulfobacteriota</taxon>
        <taxon>Desulfuromonadia</taxon>
        <taxon>Geobacterales</taxon>
        <taxon>Geobacteraceae</taxon>
        <taxon>Geoanaerobacter</taxon>
    </lineage>
</organism>
<dbReference type="InterPro" id="IPR004358">
    <property type="entry name" value="Sig_transdc_His_kin-like_C"/>
</dbReference>
<evidence type="ECO:0000256" key="2">
    <source>
        <dbReference type="ARBA" id="ARBA00012438"/>
    </source>
</evidence>
<dbReference type="InterPro" id="IPR003661">
    <property type="entry name" value="HisK_dim/P_dom"/>
</dbReference>
<dbReference type="InterPro" id="IPR036097">
    <property type="entry name" value="HisK_dim/P_sf"/>
</dbReference>
<dbReference type="InterPro" id="IPR011006">
    <property type="entry name" value="CheY-like_superfamily"/>
</dbReference>
<dbReference type="InterPro" id="IPR005467">
    <property type="entry name" value="His_kinase_dom"/>
</dbReference>
<dbReference type="InterPro" id="IPR036890">
    <property type="entry name" value="HATPase_C_sf"/>
</dbReference>
<feature type="domain" description="Response regulatory" evidence="7">
    <location>
        <begin position="597"/>
        <end position="713"/>
    </location>
</feature>
<protein>
    <recommendedName>
        <fullName evidence="2">histidine kinase</fullName>
        <ecNumber evidence="2">2.7.13.3</ecNumber>
    </recommendedName>
</protein>
<dbReference type="PRINTS" id="PR00344">
    <property type="entry name" value="BCTRLSENSOR"/>
</dbReference>
<dbReference type="Gene3D" id="3.30.450.20">
    <property type="entry name" value="PAS domain"/>
    <property type="match status" value="1"/>
</dbReference>
<dbReference type="Proteomes" id="UP000811899">
    <property type="component" value="Unassembled WGS sequence"/>
</dbReference>
<feature type="domain" description="PAS" evidence="8">
    <location>
        <begin position="198"/>
        <end position="242"/>
    </location>
</feature>
<evidence type="ECO:0000259" key="7">
    <source>
        <dbReference type="PROSITE" id="PS50110"/>
    </source>
</evidence>